<proteinExistence type="predicted"/>
<accession>X0U8X1</accession>
<dbReference type="GO" id="GO:0030170">
    <property type="term" value="F:pyridoxal phosphate binding"/>
    <property type="evidence" value="ECO:0007669"/>
    <property type="project" value="TreeGrafter"/>
</dbReference>
<dbReference type="PANTHER" id="PTHR30244">
    <property type="entry name" value="TRANSAMINASE"/>
    <property type="match status" value="1"/>
</dbReference>
<gene>
    <name evidence="1" type="ORF">S01H1_24588</name>
</gene>
<dbReference type="Pfam" id="PF01041">
    <property type="entry name" value="DegT_DnrJ_EryC1"/>
    <property type="match status" value="1"/>
</dbReference>
<dbReference type="GO" id="GO:0000271">
    <property type="term" value="P:polysaccharide biosynthetic process"/>
    <property type="evidence" value="ECO:0007669"/>
    <property type="project" value="TreeGrafter"/>
</dbReference>
<evidence type="ECO:0000313" key="1">
    <source>
        <dbReference type="EMBL" id="GAF96817.1"/>
    </source>
</evidence>
<reference evidence="1" key="1">
    <citation type="journal article" date="2014" name="Front. Microbiol.">
        <title>High frequency of phylogenetically diverse reductive dehalogenase-homologous genes in deep subseafloor sedimentary metagenomes.</title>
        <authorList>
            <person name="Kawai M."/>
            <person name="Futagami T."/>
            <person name="Toyoda A."/>
            <person name="Takaki Y."/>
            <person name="Nishi S."/>
            <person name="Hori S."/>
            <person name="Arai W."/>
            <person name="Tsubouchi T."/>
            <person name="Morono Y."/>
            <person name="Uchiyama I."/>
            <person name="Ito T."/>
            <person name="Fujiyama A."/>
            <person name="Inagaki F."/>
            <person name="Takami H."/>
        </authorList>
    </citation>
    <scope>NUCLEOTIDE SEQUENCE</scope>
    <source>
        <strain evidence="1">Expedition CK06-06</strain>
    </source>
</reference>
<comment type="caution">
    <text evidence="1">The sequence shown here is derived from an EMBL/GenBank/DDBJ whole genome shotgun (WGS) entry which is preliminary data.</text>
</comment>
<dbReference type="GO" id="GO:0008483">
    <property type="term" value="F:transaminase activity"/>
    <property type="evidence" value="ECO:0007669"/>
    <property type="project" value="TreeGrafter"/>
</dbReference>
<dbReference type="PANTHER" id="PTHR30244:SF34">
    <property type="entry name" value="DTDP-4-AMINO-4,6-DIDEOXYGALACTOSE TRANSAMINASE"/>
    <property type="match status" value="1"/>
</dbReference>
<protein>
    <submittedName>
        <fullName evidence="1">Uncharacterized protein</fullName>
    </submittedName>
</protein>
<dbReference type="Gene3D" id="3.40.640.10">
    <property type="entry name" value="Type I PLP-dependent aspartate aminotransferase-like (Major domain)"/>
    <property type="match status" value="1"/>
</dbReference>
<organism evidence="1">
    <name type="scientific">marine sediment metagenome</name>
    <dbReference type="NCBI Taxonomy" id="412755"/>
    <lineage>
        <taxon>unclassified sequences</taxon>
        <taxon>metagenomes</taxon>
        <taxon>ecological metagenomes</taxon>
    </lineage>
</organism>
<dbReference type="InterPro" id="IPR000653">
    <property type="entry name" value="DegT/StrS_aminotransferase"/>
</dbReference>
<dbReference type="InterPro" id="IPR015424">
    <property type="entry name" value="PyrdxlP-dep_Trfase"/>
</dbReference>
<name>X0U8X1_9ZZZZ</name>
<dbReference type="AlphaFoldDB" id="X0U8X1"/>
<dbReference type="EMBL" id="BARS01014789">
    <property type="protein sequence ID" value="GAF96817.1"/>
    <property type="molecule type" value="Genomic_DNA"/>
</dbReference>
<dbReference type="InterPro" id="IPR015421">
    <property type="entry name" value="PyrdxlP-dep_Trfase_major"/>
</dbReference>
<dbReference type="SUPFAM" id="SSF53383">
    <property type="entry name" value="PLP-dependent transferases"/>
    <property type="match status" value="1"/>
</dbReference>
<sequence>MGDPELERIQHSIRANWITMNGEVEEFERLFAEFCGVRHAIGTCNGTAALHLALIGAGVDEGDEVLVPDLTYVATANAAFLLEAKETARAKEVKARLCAHRKVFAVNVVNEAWRDSNVYKKAIAATCEHMSCTYGCRPVFFCNEVRSGRFFDFEANRETAT</sequence>